<protein>
    <submittedName>
        <fullName evidence="3">Two pore domain potassium channel family protein</fullName>
    </submittedName>
</protein>
<comment type="caution">
    <text evidence="3">The sequence shown here is derived from an EMBL/GenBank/DDBJ whole genome shotgun (WGS) entry which is preliminary data.</text>
</comment>
<keyword evidence="1" id="KW-0472">Membrane</keyword>
<name>A0A5C6TNK7_9BURK</name>
<feature type="transmembrane region" description="Helical" evidence="1">
    <location>
        <begin position="42"/>
        <end position="67"/>
    </location>
</feature>
<keyword evidence="1" id="KW-1133">Transmembrane helix</keyword>
<reference evidence="3 4" key="1">
    <citation type="submission" date="2019-08" db="EMBL/GenBank/DDBJ databases">
        <authorList>
            <person name="Khan S.A."/>
            <person name="Jeon C.O."/>
            <person name="Jeong S.E."/>
        </authorList>
    </citation>
    <scope>NUCLEOTIDE SEQUENCE [LARGE SCALE GENOMIC DNA]</scope>
    <source>
        <strain evidence="4">IMCC1728</strain>
    </source>
</reference>
<feature type="domain" description="Potassium channel" evidence="2">
    <location>
        <begin position="54"/>
        <end position="130"/>
    </location>
</feature>
<keyword evidence="4" id="KW-1185">Reference proteome</keyword>
<accession>A0A5C6TNK7</accession>
<dbReference type="Pfam" id="PF07885">
    <property type="entry name" value="Ion_trans_2"/>
    <property type="match status" value="1"/>
</dbReference>
<dbReference type="Gene3D" id="1.10.287.70">
    <property type="match status" value="1"/>
</dbReference>
<keyword evidence="3" id="KW-0407">Ion channel</keyword>
<proteinExistence type="predicted"/>
<dbReference type="AlphaFoldDB" id="A0A5C6TNK7"/>
<dbReference type="EMBL" id="VOPW01000003">
    <property type="protein sequence ID" value="TXC62064.1"/>
    <property type="molecule type" value="Genomic_DNA"/>
</dbReference>
<dbReference type="Proteomes" id="UP000321832">
    <property type="component" value="Unassembled WGS sequence"/>
</dbReference>
<feature type="transmembrane region" description="Helical" evidence="1">
    <location>
        <begin position="111"/>
        <end position="132"/>
    </location>
</feature>
<dbReference type="SUPFAM" id="SSF81324">
    <property type="entry name" value="Voltage-gated potassium channels"/>
    <property type="match status" value="1"/>
</dbReference>
<evidence type="ECO:0000256" key="1">
    <source>
        <dbReference type="SAM" id="Phobius"/>
    </source>
</evidence>
<evidence type="ECO:0000313" key="4">
    <source>
        <dbReference type="Proteomes" id="UP000321832"/>
    </source>
</evidence>
<dbReference type="GO" id="GO:0034220">
    <property type="term" value="P:monoatomic ion transmembrane transport"/>
    <property type="evidence" value="ECO:0007669"/>
    <property type="project" value="UniProtKB-KW"/>
</dbReference>
<evidence type="ECO:0000259" key="2">
    <source>
        <dbReference type="Pfam" id="PF07885"/>
    </source>
</evidence>
<organism evidence="3 4">
    <name type="scientific">Piscinibacter aquaticus</name>
    <dbReference type="NCBI Taxonomy" id="392597"/>
    <lineage>
        <taxon>Bacteria</taxon>
        <taxon>Pseudomonadati</taxon>
        <taxon>Pseudomonadota</taxon>
        <taxon>Betaproteobacteria</taxon>
        <taxon>Burkholderiales</taxon>
        <taxon>Sphaerotilaceae</taxon>
        <taxon>Piscinibacter</taxon>
    </lineage>
</organism>
<dbReference type="InterPro" id="IPR013099">
    <property type="entry name" value="K_chnl_dom"/>
</dbReference>
<keyword evidence="3" id="KW-0406">Ion transport</keyword>
<keyword evidence="1" id="KW-0812">Transmembrane</keyword>
<keyword evidence="3" id="KW-0813">Transport</keyword>
<gene>
    <name evidence="3" type="ORF">FSC37_23045</name>
</gene>
<sequence length="147" mass="15639">MLAVIIAAAFLVVATGFLHYEVLRGLNTRLPQLGMPDRFKLLVVIAAAFVAHALEILLYGIAVYVLIGHFGAGHLAGANDSLFSAALYFSAETYTSLGFGDVTPTGPVRLLAGVEALNGLLLIGWTASFTYISMERFWNAKDSGSTS</sequence>
<evidence type="ECO:0000313" key="3">
    <source>
        <dbReference type="EMBL" id="TXC62064.1"/>
    </source>
</evidence>